<dbReference type="NCBIfam" id="NF003270">
    <property type="entry name" value="PRK04247.1"/>
    <property type="match status" value="1"/>
</dbReference>
<comment type="similarity">
    <text evidence="6">Belongs to the NucS endonuclease family.</text>
</comment>
<dbReference type="InterPro" id="IPR048302">
    <property type="entry name" value="NucS_N"/>
</dbReference>
<dbReference type="PANTHER" id="PTHR38814">
    <property type="entry name" value="ENDONUCLEASE NUCS"/>
    <property type="match status" value="1"/>
</dbReference>
<dbReference type="InterPro" id="IPR049173">
    <property type="entry name" value="NucS_N_sf"/>
</dbReference>
<dbReference type="Proteomes" id="UP000067738">
    <property type="component" value="Chromosome"/>
</dbReference>
<dbReference type="GO" id="GO:0003677">
    <property type="term" value="F:DNA binding"/>
    <property type="evidence" value="ECO:0007669"/>
    <property type="project" value="UniProtKB-KW"/>
</dbReference>
<dbReference type="EC" id="3.1.-.-" evidence="6"/>
<dbReference type="InterPro" id="IPR002793">
    <property type="entry name" value="Endonuclease_NucS"/>
</dbReference>
<dbReference type="GO" id="GO:0000014">
    <property type="term" value="F:single-stranded DNA endodeoxyribonuclease activity"/>
    <property type="evidence" value="ECO:0007669"/>
    <property type="project" value="UniProtKB-UniRule"/>
</dbReference>
<dbReference type="Gene3D" id="3.40.1350.10">
    <property type="match status" value="1"/>
</dbReference>
<sequence>MKYKILEKPDCEKAYELVEEAMRKRATITLFACCKVEYEGRALSQLNWGERIILIKPDGSFLIHQDKKVEPVNWQPPKSKTRSYLSGERLILESHRRTPKELLTVEVRQIQFISYANMEDFEELEQAGYEKDMSDMIMERPHLIEEGFTPKTREYSVEHGFIDILGKDNDGNLMVLELKARKAGVSAVKQIRRYLQDLENTENDYLKECKAQKKKIRGILVAPSIMEDAREMIEEEGIEFVSVEPPRELKRDKKVTLDAF</sequence>
<reference evidence="10 11" key="1">
    <citation type="submission" date="2015-04" db="EMBL/GenBank/DDBJ databases">
        <title>The complete genome sequence of the rumen methanogen Methanobrevibacter millerae SM9.</title>
        <authorList>
            <person name="Leahy S.C."/>
            <person name="Kelly W.J."/>
            <person name="Pacheco D.M."/>
            <person name="Li D."/>
            <person name="Altermann E."/>
            <person name="Attwood G.T."/>
        </authorList>
    </citation>
    <scope>NUCLEOTIDE SEQUENCE [LARGE SCALE GENOMIC DNA]</scope>
    <source>
        <strain evidence="10 11">SM9</strain>
    </source>
</reference>
<protein>
    <recommendedName>
        <fullName evidence="6">Endonuclease NucS</fullName>
        <ecNumber evidence="6">3.1.-.-</ecNumber>
    </recommendedName>
</protein>
<evidence type="ECO:0000313" key="11">
    <source>
        <dbReference type="Proteomes" id="UP000067738"/>
    </source>
</evidence>
<evidence type="ECO:0000256" key="1">
    <source>
        <dbReference type="ARBA" id="ARBA00022490"/>
    </source>
</evidence>
<proteinExistence type="inferred from homology"/>
<dbReference type="RefSeq" id="WP_058738647.1">
    <property type="nucleotide sequence ID" value="NZ_CP011266.1"/>
</dbReference>
<keyword evidence="11" id="KW-1185">Reference proteome</keyword>
<dbReference type="OrthoDB" id="15177at2157"/>
<dbReference type="InterPro" id="IPR048301">
    <property type="entry name" value="NucS_C"/>
</dbReference>
<feature type="coiled-coil region" evidence="7">
    <location>
        <begin position="188"/>
        <end position="215"/>
    </location>
</feature>
<feature type="domain" description="Endonuclease NucS C-terminal" evidence="8">
    <location>
        <begin position="130"/>
        <end position="257"/>
    </location>
</feature>
<keyword evidence="2 6" id="KW-0540">Nuclease</keyword>
<evidence type="ECO:0000256" key="3">
    <source>
        <dbReference type="ARBA" id="ARBA00022759"/>
    </source>
</evidence>
<dbReference type="CDD" id="cd22341">
    <property type="entry name" value="NucS-like"/>
    <property type="match status" value="1"/>
</dbReference>
<keyword evidence="3 6" id="KW-0255">Endonuclease</keyword>
<gene>
    <name evidence="6" type="primary">nucS</name>
    <name evidence="10" type="ORF">sm9_0519</name>
</gene>
<dbReference type="EMBL" id="CP011266">
    <property type="protein sequence ID" value="ALT68318.1"/>
    <property type="molecule type" value="Genomic_DNA"/>
</dbReference>
<organism evidence="10 11">
    <name type="scientific">Methanobrevibacter millerae</name>
    <dbReference type="NCBI Taxonomy" id="230361"/>
    <lineage>
        <taxon>Archaea</taxon>
        <taxon>Methanobacteriati</taxon>
        <taxon>Methanobacteriota</taxon>
        <taxon>Methanomada group</taxon>
        <taxon>Methanobacteria</taxon>
        <taxon>Methanobacteriales</taxon>
        <taxon>Methanobacteriaceae</taxon>
        <taxon>Methanobrevibacter</taxon>
    </lineage>
</organism>
<keyword evidence="4 6" id="KW-0378">Hydrolase</keyword>
<evidence type="ECO:0000256" key="5">
    <source>
        <dbReference type="ARBA" id="ARBA00023125"/>
    </source>
</evidence>
<accession>A0A0U2L3X0</accession>
<comment type="subcellular location">
    <subcellularLocation>
        <location evidence="6">Cytoplasm</location>
    </subcellularLocation>
</comment>
<keyword evidence="5 6" id="KW-0238">DNA-binding</keyword>
<dbReference type="GeneID" id="26735496"/>
<dbReference type="GO" id="GO:0005737">
    <property type="term" value="C:cytoplasm"/>
    <property type="evidence" value="ECO:0007669"/>
    <property type="project" value="UniProtKB-SubCell"/>
</dbReference>
<dbReference type="InterPro" id="IPR011856">
    <property type="entry name" value="tRNA_endonuc-like_dom_sf"/>
</dbReference>
<evidence type="ECO:0000256" key="2">
    <source>
        <dbReference type="ARBA" id="ARBA00022722"/>
    </source>
</evidence>
<dbReference type="Pfam" id="PF21003">
    <property type="entry name" value="NucS_N"/>
    <property type="match status" value="1"/>
</dbReference>
<feature type="domain" description="Endonuclease NucS N-terminal PH-like" evidence="9">
    <location>
        <begin position="25"/>
        <end position="123"/>
    </location>
</feature>
<evidence type="ECO:0000256" key="4">
    <source>
        <dbReference type="ARBA" id="ARBA00022801"/>
    </source>
</evidence>
<dbReference type="Gene3D" id="2.70.180.20">
    <property type="match status" value="1"/>
</dbReference>
<evidence type="ECO:0000259" key="9">
    <source>
        <dbReference type="Pfam" id="PF21003"/>
    </source>
</evidence>
<dbReference type="AlphaFoldDB" id="A0A0U2L3X0"/>
<keyword evidence="1 6" id="KW-0963">Cytoplasm</keyword>
<dbReference type="PANTHER" id="PTHR38814:SF1">
    <property type="entry name" value="ENDONUCLEASE NUCS"/>
    <property type="match status" value="1"/>
</dbReference>
<dbReference type="HAMAP" id="MF_00722">
    <property type="entry name" value="NucS"/>
    <property type="match status" value="1"/>
</dbReference>
<comment type="function">
    <text evidence="6">Cleaves both 3' and 5' ssDNA extremities of branched DNA structures.</text>
</comment>
<name>A0A0U2L3X0_9EURY</name>
<dbReference type="KEGG" id="mmil:sm9_0519"/>
<evidence type="ECO:0000256" key="7">
    <source>
        <dbReference type="SAM" id="Coils"/>
    </source>
</evidence>
<dbReference type="Pfam" id="PF01939">
    <property type="entry name" value="NucS_C"/>
    <property type="match status" value="1"/>
</dbReference>
<evidence type="ECO:0000256" key="6">
    <source>
        <dbReference type="HAMAP-Rule" id="MF_00722"/>
    </source>
</evidence>
<evidence type="ECO:0000313" key="10">
    <source>
        <dbReference type="EMBL" id="ALT68318.1"/>
    </source>
</evidence>
<keyword evidence="7" id="KW-0175">Coiled coil</keyword>
<evidence type="ECO:0000259" key="8">
    <source>
        <dbReference type="Pfam" id="PF01939"/>
    </source>
</evidence>
<dbReference type="PATRIC" id="fig|230361.4.peg.542"/>